<dbReference type="PROSITE" id="PS00194">
    <property type="entry name" value="THIOREDOXIN_1"/>
    <property type="match status" value="1"/>
</dbReference>
<reference evidence="9" key="1">
    <citation type="submission" date="2018-06" db="EMBL/GenBank/DDBJ databases">
        <authorList>
            <person name="Zhirakovskaya E."/>
        </authorList>
    </citation>
    <scope>NUCLEOTIDE SEQUENCE</scope>
</reference>
<evidence type="ECO:0000313" key="9">
    <source>
        <dbReference type="EMBL" id="VAW86029.1"/>
    </source>
</evidence>
<comment type="subcellular location">
    <subcellularLocation>
        <location evidence="1">Periplasm</location>
    </subcellularLocation>
</comment>
<protein>
    <recommendedName>
        <fullName evidence="3">Thiol:disulfide interchange protein DsbA</fullName>
    </recommendedName>
</protein>
<dbReference type="InterPro" id="IPR050824">
    <property type="entry name" value="Thiol_disulfide_DsbA"/>
</dbReference>
<dbReference type="GO" id="GO:0016491">
    <property type="term" value="F:oxidoreductase activity"/>
    <property type="evidence" value="ECO:0007669"/>
    <property type="project" value="InterPro"/>
</dbReference>
<dbReference type="PANTHER" id="PTHR35891:SF2">
    <property type="entry name" value="THIOL:DISULFIDE INTERCHANGE PROTEIN DSBA"/>
    <property type="match status" value="1"/>
</dbReference>
<evidence type="ECO:0000256" key="2">
    <source>
        <dbReference type="ARBA" id="ARBA00005791"/>
    </source>
</evidence>
<evidence type="ECO:0000256" key="4">
    <source>
        <dbReference type="ARBA" id="ARBA00022729"/>
    </source>
</evidence>
<keyword evidence="4" id="KW-0732">Signal</keyword>
<dbReference type="InterPro" id="IPR036249">
    <property type="entry name" value="Thioredoxin-like_sf"/>
</dbReference>
<sequence length="211" mass="23944">MKSVLASLIPLLFIAFIPAAHAAGPVTEGVNYQLVQPPQPPIKSSGKIEVIEMFWYGCPHCHRFQVHLDRWLKTQPDNVEFIRLPVILNANWATHARAFFTAQALGKLEEIHMPFFEAIHNEKRRLNSEKSLMEFFAEHGISNDDFRKTFNSFSVNSKVRRAQLFARKYGIQGTPTVIVNGKYRIDTGMGKQGFPGVIKAINHLIKVEDNS</sequence>
<name>A0A3B0ZIB7_9ZZZZ</name>
<dbReference type="PROSITE" id="PS51352">
    <property type="entry name" value="THIOREDOXIN_2"/>
    <property type="match status" value="1"/>
</dbReference>
<dbReference type="InterPro" id="IPR001853">
    <property type="entry name" value="DSBA-like_thioredoxin_dom"/>
</dbReference>
<dbReference type="EMBL" id="UOFQ01000033">
    <property type="protein sequence ID" value="VAW86029.1"/>
    <property type="molecule type" value="Genomic_DNA"/>
</dbReference>
<dbReference type="Gene3D" id="3.40.30.10">
    <property type="entry name" value="Glutaredoxin"/>
    <property type="match status" value="1"/>
</dbReference>
<dbReference type="GO" id="GO:0042597">
    <property type="term" value="C:periplasmic space"/>
    <property type="evidence" value="ECO:0007669"/>
    <property type="project" value="UniProtKB-SubCell"/>
</dbReference>
<organism evidence="9">
    <name type="scientific">hydrothermal vent metagenome</name>
    <dbReference type="NCBI Taxonomy" id="652676"/>
    <lineage>
        <taxon>unclassified sequences</taxon>
        <taxon>metagenomes</taxon>
        <taxon>ecological metagenomes</taxon>
    </lineage>
</organism>
<dbReference type="InterPro" id="IPR017937">
    <property type="entry name" value="Thioredoxin_CS"/>
</dbReference>
<feature type="domain" description="Thioredoxin" evidence="8">
    <location>
        <begin position="11"/>
        <end position="206"/>
    </location>
</feature>
<dbReference type="SUPFAM" id="SSF52833">
    <property type="entry name" value="Thioredoxin-like"/>
    <property type="match status" value="1"/>
</dbReference>
<keyword evidence="5" id="KW-0574">Periplasm</keyword>
<dbReference type="PIRSF" id="PIRSF001488">
    <property type="entry name" value="Tdi_protein"/>
    <property type="match status" value="1"/>
</dbReference>
<evidence type="ECO:0000256" key="5">
    <source>
        <dbReference type="ARBA" id="ARBA00022764"/>
    </source>
</evidence>
<proteinExistence type="inferred from homology"/>
<dbReference type="Pfam" id="PF01323">
    <property type="entry name" value="DSBA"/>
    <property type="match status" value="1"/>
</dbReference>
<evidence type="ECO:0000256" key="6">
    <source>
        <dbReference type="ARBA" id="ARBA00023157"/>
    </source>
</evidence>
<dbReference type="InterPro" id="IPR013766">
    <property type="entry name" value="Thioredoxin_domain"/>
</dbReference>
<dbReference type="CDD" id="cd03019">
    <property type="entry name" value="DsbA_DsbA"/>
    <property type="match status" value="1"/>
</dbReference>
<evidence type="ECO:0000259" key="8">
    <source>
        <dbReference type="PROSITE" id="PS51352"/>
    </source>
</evidence>
<dbReference type="PANTHER" id="PTHR35891">
    <property type="entry name" value="THIOL:DISULFIDE INTERCHANGE PROTEIN DSBA"/>
    <property type="match status" value="1"/>
</dbReference>
<evidence type="ECO:0000256" key="7">
    <source>
        <dbReference type="ARBA" id="ARBA00023284"/>
    </source>
</evidence>
<evidence type="ECO:0000256" key="1">
    <source>
        <dbReference type="ARBA" id="ARBA00004418"/>
    </source>
</evidence>
<keyword evidence="6" id="KW-1015">Disulfide bond</keyword>
<dbReference type="AlphaFoldDB" id="A0A3B0ZIB7"/>
<accession>A0A3B0ZIB7</accession>
<evidence type="ECO:0000256" key="3">
    <source>
        <dbReference type="ARBA" id="ARBA00013831"/>
    </source>
</evidence>
<keyword evidence="7" id="KW-0676">Redox-active center</keyword>
<gene>
    <name evidence="9" type="ORF">MNBD_GAMMA17-1117</name>
</gene>
<dbReference type="InterPro" id="IPR023205">
    <property type="entry name" value="DsbA/DsbL"/>
</dbReference>
<comment type="similarity">
    <text evidence="2">Belongs to the thioredoxin family. DsbA subfamily.</text>
</comment>